<name>A0A0A9FMV9_ARUDO</name>
<dbReference type="AlphaFoldDB" id="A0A0A9FMV9"/>
<proteinExistence type="predicted"/>
<sequence>MKDIGIWFNSGMSCKFRLKWHAQIKAEELVYCTYHLEAVLSRKQLCIKVKCNT</sequence>
<organism evidence="1">
    <name type="scientific">Arundo donax</name>
    <name type="common">Giant reed</name>
    <name type="synonym">Donax arundinaceus</name>
    <dbReference type="NCBI Taxonomy" id="35708"/>
    <lineage>
        <taxon>Eukaryota</taxon>
        <taxon>Viridiplantae</taxon>
        <taxon>Streptophyta</taxon>
        <taxon>Embryophyta</taxon>
        <taxon>Tracheophyta</taxon>
        <taxon>Spermatophyta</taxon>
        <taxon>Magnoliopsida</taxon>
        <taxon>Liliopsida</taxon>
        <taxon>Poales</taxon>
        <taxon>Poaceae</taxon>
        <taxon>PACMAD clade</taxon>
        <taxon>Arundinoideae</taxon>
        <taxon>Arundineae</taxon>
        <taxon>Arundo</taxon>
    </lineage>
</organism>
<reference evidence="1" key="1">
    <citation type="submission" date="2014-09" db="EMBL/GenBank/DDBJ databases">
        <authorList>
            <person name="Magalhaes I.L.F."/>
            <person name="Oliveira U."/>
            <person name="Santos F.R."/>
            <person name="Vidigal T.H.D.A."/>
            <person name="Brescovit A.D."/>
            <person name="Santos A.J."/>
        </authorList>
    </citation>
    <scope>NUCLEOTIDE SEQUENCE</scope>
    <source>
        <tissue evidence="1">Shoot tissue taken approximately 20 cm above the soil surface</tissue>
    </source>
</reference>
<dbReference type="EMBL" id="GBRH01188263">
    <property type="protein sequence ID" value="JAE09633.1"/>
    <property type="molecule type" value="Transcribed_RNA"/>
</dbReference>
<protein>
    <submittedName>
        <fullName evidence="1">Uncharacterized protein</fullName>
    </submittedName>
</protein>
<evidence type="ECO:0000313" key="1">
    <source>
        <dbReference type="EMBL" id="JAE09633.1"/>
    </source>
</evidence>
<reference evidence="1" key="2">
    <citation type="journal article" date="2015" name="Data Brief">
        <title>Shoot transcriptome of the giant reed, Arundo donax.</title>
        <authorList>
            <person name="Barrero R.A."/>
            <person name="Guerrero F.D."/>
            <person name="Moolhuijzen P."/>
            <person name="Goolsby J.A."/>
            <person name="Tidwell J."/>
            <person name="Bellgard S.E."/>
            <person name="Bellgard M.I."/>
        </authorList>
    </citation>
    <scope>NUCLEOTIDE SEQUENCE</scope>
    <source>
        <tissue evidence="1">Shoot tissue taken approximately 20 cm above the soil surface</tissue>
    </source>
</reference>
<accession>A0A0A9FMV9</accession>